<dbReference type="KEGG" id="cfu:CFU_1830"/>
<dbReference type="eggNOG" id="COG0845">
    <property type="taxonomic scope" value="Bacteria"/>
</dbReference>
<reference evidence="12" key="6">
    <citation type="submission" date="2011-05" db="EMBL/GenBank/DDBJ databases">
        <title>Complete sequence of Collimonas fungivorans Ter331.</title>
        <authorList>
            <person name="Leveau J.H."/>
        </authorList>
    </citation>
    <scope>NUCLEOTIDE SEQUENCE [LARGE SCALE GENOMIC DNA]</scope>
    <source>
        <strain evidence="12">Ter331</strain>
    </source>
</reference>
<evidence type="ECO:0000256" key="4">
    <source>
        <dbReference type="ARBA" id="ARBA00022475"/>
    </source>
</evidence>
<sequence length="459" mass="50201">MLMNDRKSVLSPEALDFAPGLLAIQESPPARLPRTVMYMVIVLCAILMLWSIFGKLDIVASAEGKLVPQSYVKIVQPADGGIIQDILVKEGQTVAAGQVLIRMDAKEARADETSLQTQLIMRSLQLRRVDAELAGSQLVKKADDPADLYTQVAAQYGERRRAYTDALGGAQELLKKSQRDYDAGKEVLAKLREVTPILKQQSDAYTDMGKDGYAPLVTVRDKQREYVEKLNDLRAQESTLASLGAAVDAAGRQVAQVTSKYRSDLQNEEVEAQGQYRKLQQDSIKQEHKTGLLELKAPQAGTIKDLATHTIGTVVTPGTVLLSLVPENEPLIAEVMVSNDDVGFVYPQQKVKLKLAAYPFQKYGMLDGEILTIGADANEGQSQQQDSGKDPSAKNRPNVATTYKALLSLGSQALGAQGKKYKLVPGMQVTAEISEGRRTVMQYLLSPVQKALQESGRER</sequence>
<reference evidence="11 12" key="4">
    <citation type="journal article" date="2010" name="Environ. Microbiol.">
        <title>The bacterial genus Collimonas: mycophagy, weathering and other adaptive solutions to life in oligotrophic soil environments.</title>
        <authorList>
            <person name="Leveau J.H."/>
            <person name="Uroz S."/>
            <person name="de Boer W."/>
        </authorList>
    </citation>
    <scope>NUCLEOTIDE SEQUENCE [LARGE SCALE GENOMIC DNA]</scope>
    <source>
        <strain evidence="11 12">Ter331</strain>
    </source>
</reference>
<dbReference type="InterPro" id="IPR058982">
    <property type="entry name" value="Beta-barrel_AprE"/>
</dbReference>
<evidence type="ECO:0000313" key="12">
    <source>
        <dbReference type="Proteomes" id="UP000008392"/>
    </source>
</evidence>
<reference evidence="11 12" key="2">
    <citation type="journal article" date="2006" name="J. Microbiol. Methods">
        <title>Genomic flank-sequencing of plasposon insertion sites for rapid identification of functional genes.</title>
        <authorList>
            <person name="Leveau J.H."/>
            <person name="Gerards S."/>
            <person name="Fritsche K."/>
            <person name="Zondag G."/>
            <person name="van Veen J.A."/>
        </authorList>
    </citation>
    <scope>NUCLEOTIDE SEQUENCE [LARGE SCALE GENOMIC DNA]</scope>
    <source>
        <strain evidence="11 12">Ter331</strain>
    </source>
</reference>
<evidence type="ECO:0000256" key="7">
    <source>
        <dbReference type="ARBA" id="ARBA00022989"/>
    </source>
</evidence>
<evidence type="ECO:0000256" key="9">
    <source>
        <dbReference type="RuleBase" id="RU365093"/>
    </source>
</evidence>
<evidence type="ECO:0000259" key="10">
    <source>
        <dbReference type="Pfam" id="PF26002"/>
    </source>
</evidence>
<dbReference type="SUPFAM" id="SSF111369">
    <property type="entry name" value="HlyD-like secretion proteins"/>
    <property type="match status" value="1"/>
</dbReference>
<reference evidence="11 12" key="1">
    <citation type="journal article" date="2004" name="Environ. Microbiol.">
        <title>Phylogeny-function analysis of (meta)genomic libraries: screening for expression of ribosomal RNA genes by large-insert library fluorescent in situ hybridization (LIL-FISH).</title>
        <authorList>
            <person name="Leveau J.H."/>
            <person name="Gerards S."/>
            <person name="de Boer W."/>
            <person name="van Veen J.A."/>
        </authorList>
    </citation>
    <scope>NUCLEOTIDE SEQUENCE [LARGE SCALE GENOMIC DNA]</scope>
    <source>
        <strain evidence="11 12">Ter331</strain>
    </source>
</reference>
<name>G0AGP9_COLFT</name>
<reference evidence="11 12" key="5">
    <citation type="journal article" date="2011" name="ISME J.">
        <title>Dual transcriptional profiling of a bacterial/fungal confrontation: Collimonas fungivorans versus Aspergillus niger.</title>
        <authorList>
            <person name="Mela F."/>
            <person name="Fritsche K."/>
            <person name="de Boer W."/>
            <person name="van Veen J.A."/>
            <person name="de Graaff L.H."/>
            <person name="van den Berg M."/>
            <person name="Leveau J.H."/>
        </authorList>
    </citation>
    <scope>NUCLEOTIDE SEQUENCE [LARGE SCALE GENOMIC DNA]</scope>
    <source>
        <strain evidence="11 12">Ter331</strain>
    </source>
</reference>
<dbReference type="NCBIfam" id="TIGR01843">
    <property type="entry name" value="type_I_hlyD"/>
    <property type="match status" value="1"/>
</dbReference>
<comment type="subcellular location">
    <subcellularLocation>
        <location evidence="1 9">Cell inner membrane</location>
        <topology evidence="1 9">Single-pass membrane protein</topology>
    </subcellularLocation>
</comment>
<evidence type="ECO:0000256" key="5">
    <source>
        <dbReference type="ARBA" id="ARBA00022519"/>
    </source>
</evidence>
<evidence type="ECO:0000256" key="8">
    <source>
        <dbReference type="ARBA" id="ARBA00023136"/>
    </source>
</evidence>
<proteinExistence type="inferred from homology"/>
<dbReference type="STRING" id="1005048.CFU_1830"/>
<dbReference type="PANTHER" id="PTHR30386">
    <property type="entry name" value="MEMBRANE FUSION SUBUNIT OF EMRAB-TOLC MULTIDRUG EFFLUX PUMP"/>
    <property type="match status" value="1"/>
</dbReference>
<dbReference type="EMBL" id="CP002745">
    <property type="protein sequence ID" value="AEK61662.1"/>
    <property type="molecule type" value="Genomic_DNA"/>
</dbReference>
<gene>
    <name evidence="11" type="primary">hlyD</name>
    <name evidence="11" type="ordered locus">CFU_1830</name>
</gene>
<evidence type="ECO:0000256" key="3">
    <source>
        <dbReference type="ARBA" id="ARBA00022448"/>
    </source>
</evidence>
<dbReference type="Gene3D" id="2.40.30.170">
    <property type="match status" value="1"/>
</dbReference>
<dbReference type="Pfam" id="PF26002">
    <property type="entry name" value="Beta-barrel_AprE"/>
    <property type="match status" value="1"/>
</dbReference>
<dbReference type="HOGENOM" id="CLU_023976_0_1_4"/>
<dbReference type="AlphaFoldDB" id="G0AGP9"/>
<dbReference type="Gene3D" id="2.40.50.100">
    <property type="match status" value="1"/>
</dbReference>
<evidence type="ECO:0000313" key="11">
    <source>
        <dbReference type="EMBL" id="AEK61662.1"/>
    </source>
</evidence>
<organism evidence="11 12">
    <name type="scientific">Collimonas fungivorans (strain Ter331)</name>
    <dbReference type="NCBI Taxonomy" id="1005048"/>
    <lineage>
        <taxon>Bacteria</taxon>
        <taxon>Pseudomonadati</taxon>
        <taxon>Pseudomonadota</taxon>
        <taxon>Betaproteobacteria</taxon>
        <taxon>Burkholderiales</taxon>
        <taxon>Oxalobacteraceae</taxon>
        <taxon>Collimonas</taxon>
    </lineage>
</organism>
<feature type="transmembrane region" description="Helical" evidence="9">
    <location>
        <begin position="35"/>
        <end position="53"/>
    </location>
</feature>
<dbReference type="InterPro" id="IPR010129">
    <property type="entry name" value="T1SS_HlyD"/>
</dbReference>
<dbReference type="RefSeq" id="WP_014005816.1">
    <property type="nucleotide sequence ID" value="NC_015856.1"/>
</dbReference>
<feature type="domain" description="AprE-like beta-barrel" evidence="10">
    <location>
        <begin position="331"/>
        <end position="435"/>
    </location>
</feature>
<dbReference type="PANTHER" id="PTHR30386:SF27">
    <property type="entry name" value="MEMBRANE FUSION PROTEIN (MFP) FAMILY PROTEIN"/>
    <property type="match status" value="1"/>
</dbReference>
<reference evidence="11 12" key="3">
    <citation type="journal article" date="2008" name="FEMS Microbiol. Ecol.">
        <title>Identification and characterization of genes underlying chitinolysis in Collimonas fungivorans Ter331.</title>
        <authorList>
            <person name="Fritsche K."/>
            <person name="de Boer W."/>
            <person name="Gerards S."/>
            <person name="van den Berg M."/>
            <person name="van Veen J.A."/>
            <person name="Leveau J.H."/>
        </authorList>
    </citation>
    <scope>NUCLEOTIDE SEQUENCE [LARGE SCALE GENOMIC DNA]</scope>
    <source>
        <strain evidence="11 12">Ter331</strain>
    </source>
</reference>
<evidence type="ECO:0000256" key="2">
    <source>
        <dbReference type="ARBA" id="ARBA00009477"/>
    </source>
</evidence>
<keyword evidence="4 9" id="KW-1003">Cell membrane</keyword>
<comment type="similarity">
    <text evidence="2 9">Belongs to the membrane fusion protein (MFP) (TC 8.A.1) family.</text>
</comment>
<evidence type="ECO:0000256" key="1">
    <source>
        <dbReference type="ARBA" id="ARBA00004377"/>
    </source>
</evidence>
<keyword evidence="6 9" id="KW-0812">Transmembrane</keyword>
<keyword evidence="5 9" id="KW-0997">Cell inner membrane</keyword>
<keyword evidence="8 9" id="KW-0472">Membrane</keyword>
<dbReference type="InterPro" id="IPR050739">
    <property type="entry name" value="MFP"/>
</dbReference>
<evidence type="ECO:0000256" key="6">
    <source>
        <dbReference type="ARBA" id="ARBA00022692"/>
    </source>
</evidence>
<keyword evidence="7 9" id="KW-1133">Transmembrane helix</keyword>
<dbReference type="GO" id="GO:0005886">
    <property type="term" value="C:plasma membrane"/>
    <property type="evidence" value="ECO:0007669"/>
    <property type="project" value="UniProtKB-SubCell"/>
</dbReference>
<accession>G0AGP9</accession>
<dbReference type="PRINTS" id="PR01490">
    <property type="entry name" value="RTXTOXIND"/>
</dbReference>
<keyword evidence="12" id="KW-1185">Reference proteome</keyword>
<keyword evidence="3 9" id="KW-0813">Transport</keyword>
<protein>
    <recommendedName>
        <fullName evidence="9">Membrane fusion protein (MFP) family protein</fullName>
    </recommendedName>
</protein>
<dbReference type="Proteomes" id="UP000008392">
    <property type="component" value="Chromosome"/>
</dbReference>
<dbReference type="GO" id="GO:0015031">
    <property type="term" value="P:protein transport"/>
    <property type="evidence" value="ECO:0007669"/>
    <property type="project" value="InterPro"/>
</dbReference>